<dbReference type="Proteomes" id="UP000245977">
    <property type="component" value="Chromosome"/>
</dbReference>
<name>A0A2S2FDH0_9GAMM</name>
<keyword evidence="2" id="KW-1185">Reference proteome</keyword>
<dbReference type="AlphaFoldDB" id="A0A2S2FDH0"/>
<evidence type="ECO:0000313" key="2">
    <source>
        <dbReference type="Proteomes" id="UP000245977"/>
    </source>
</evidence>
<organism evidence="1 2">
    <name type="scientific">Acinetobacter defluvii</name>
    <dbReference type="NCBI Taxonomy" id="1871111"/>
    <lineage>
        <taxon>Bacteria</taxon>
        <taxon>Pseudomonadati</taxon>
        <taxon>Pseudomonadota</taxon>
        <taxon>Gammaproteobacteria</taxon>
        <taxon>Moraxellales</taxon>
        <taxon>Moraxellaceae</taxon>
        <taxon>Acinetobacter</taxon>
    </lineage>
</organism>
<proteinExistence type="predicted"/>
<protein>
    <submittedName>
        <fullName evidence="1">Uncharacterized protein</fullName>
    </submittedName>
</protein>
<gene>
    <name evidence="1" type="ORF">DJ533_10630</name>
</gene>
<dbReference type="EMBL" id="CP029397">
    <property type="protein sequence ID" value="AWL28989.1"/>
    <property type="molecule type" value="Genomic_DNA"/>
</dbReference>
<sequence length="80" mass="9490">MNICIGGCWHGSKLLSVPKANYFLAKDRLTSKPTRYNRLEIVWLDHPKIFWVADNLNNLEITQKIQPYLEHFRSNLDYQI</sequence>
<dbReference type="OrthoDB" id="6694266at2"/>
<dbReference type="RefSeq" id="WP_065995069.1">
    <property type="nucleotide sequence ID" value="NZ_CP029397.2"/>
</dbReference>
<reference evidence="1" key="1">
    <citation type="submission" date="2019-08" db="EMBL/GenBank/DDBJ databases">
        <title>The complete genome of Acinetobacter defluvii strain WCHAD010030.</title>
        <authorList>
            <person name="Hu Y."/>
            <person name="Qin J."/>
            <person name="Feng Y."/>
            <person name="Zong Z."/>
        </authorList>
    </citation>
    <scope>NUCLEOTIDE SEQUENCE</scope>
    <source>
        <strain evidence="1">WCHA30</strain>
    </source>
</reference>
<evidence type="ECO:0000313" key="1">
    <source>
        <dbReference type="EMBL" id="AWL28989.1"/>
    </source>
</evidence>
<dbReference type="KEGG" id="adv:DJ533_10630"/>
<accession>A0A2S2FDH0</accession>